<dbReference type="Gene3D" id="3.30.70.100">
    <property type="match status" value="1"/>
</dbReference>
<dbReference type="PANTHER" id="PTHR40057">
    <property type="entry name" value="SLR1162 PROTEIN"/>
    <property type="match status" value="1"/>
</dbReference>
<keyword evidence="2" id="KW-0560">Oxidoreductase</keyword>
<dbReference type="PANTHER" id="PTHR40057:SF1">
    <property type="entry name" value="SLR1162 PROTEIN"/>
    <property type="match status" value="1"/>
</dbReference>
<dbReference type="SUPFAM" id="SSF54909">
    <property type="entry name" value="Dimeric alpha+beta barrel"/>
    <property type="match status" value="2"/>
</dbReference>
<dbReference type="AlphaFoldDB" id="A0A4Q2RBD3"/>
<protein>
    <submittedName>
        <fullName evidence="2">Antibiotic biosynthesis monooxygenase</fullName>
    </submittedName>
</protein>
<feature type="transmembrane region" description="Helical" evidence="1">
    <location>
        <begin position="226"/>
        <end position="245"/>
    </location>
</feature>
<sequence>MEAGGLKPARASKAIATRVAIRPGMETGFANWQATFTRAASATADFVSLDIIPAFPGSAEWQVIQRFRSPEGLARWVRDASRAALLTELTGLEDPARPAHADEAAPDYHSTTTVTEVITTVVKPGQEEAFRLWGERIQRVQACFPGYMGTLVQAPLSSDVPHWTTLVRFESPAFLDAWLGSAERKAILAEATPQVSTWRNHRMSNAFAGWFANEQRLAPPPAWKQTCLVLLVLFPIVMLEIRFLGPVLRGLPLTVSTFIGNAISVSVVSWPLMAVAIFALGWWLKPTAKPRWRTEFLGMSAVAGLYAIEILAFSRLL</sequence>
<feature type="transmembrane region" description="Helical" evidence="1">
    <location>
        <begin position="257"/>
        <end position="284"/>
    </location>
</feature>
<keyword evidence="3" id="KW-1185">Reference proteome</keyword>
<accession>A0A4Q2RBD3</accession>
<dbReference type="Proteomes" id="UP000289411">
    <property type="component" value="Unassembled WGS sequence"/>
</dbReference>
<keyword evidence="2" id="KW-0503">Monooxygenase</keyword>
<organism evidence="2 3">
    <name type="scientific">Lichenibacterium ramalinae</name>
    <dbReference type="NCBI Taxonomy" id="2316527"/>
    <lineage>
        <taxon>Bacteria</taxon>
        <taxon>Pseudomonadati</taxon>
        <taxon>Pseudomonadota</taxon>
        <taxon>Alphaproteobacteria</taxon>
        <taxon>Hyphomicrobiales</taxon>
        <taxon>Lichenihabitantaceae</taxon>
        <taxon>Lichenibacterium</taxon>
    </lineage>
</organism>
<keyword evidence="1" id="KW-0812">Transmembrane</keyword>
<gene>
    <name evidence="2" type="ORF">D3272_16105</name>
</gene>
<dbReference type="EMBL" id="QYBC01000013">
    <property type="protein sequence ID" value="RYB03740.1"/>
    <property type="molecule type" value="Genomic_DNA"/>
</dbReference>
<dbReference type="GO" id="GO:0004497">
    <property type="term" value="F:monooxygenase activity"/>
    <property type="evidence" value="ECO:0007669"/>
    <property type="project" value="UniProtKB-KW"/>
</dbReference>
<evidence type="ECO:0000256" key="1">
    <source>
        <dbReference type="SAM" id="Phobius"/>
    </source>
</evidence>
<evidence type="ECO:0000313" key="3">
    <source>
        <dbReference type="Proteomes" id="UP000289411"/>
    </source>
</evidence>
<keyword evidence="1" id="KW-0472">Membrane</keyword>
<feature type="transmembrane region" description="Helical" evidence="1">
    <location>
        <begin position="296"/>
        <end position="316"/>
    </location>
</feature>
<evidence type="ECO:0000313" key="2">
    <source>
        <dbReference type="EMBL" id="RYB03740.1"/>
    </source>
</evidence>
<reference evidence="2 3" key="1">
    <citation type="submission" date="2018-09" db="EMBL/GenBank/DDBJ databases">
        <authorList>
            <person name="Grouzdev D.S."/>
            <person name="Krutkina M.S."/>
        </authorList>
    </citation>
    <scope>NUCLEOTIDE SEQUENCE [LARGE SCALE GENOMIC DNA]</scope>
    <source>
        <strain evidence="2 3">RmlP001</strain>
    </source>
</reference>
<dbReference type="InterPro" id="IPR011008">
    <property type="entry name" value="Dimeric_a/b-barrel"/>
</dbReference>
<keyword evidence="1" id="KW-1133">Transmembrane helix</keyword>
<comment type="caution">
    <text evidence="2">The sequence shown here is derived from an EMBL/GenBank/DDBJ whole genome shotgun (WGS) entry which is preliminary data.</text>
</comment>
<dbReference type="InterPro" id="IPR038762">
    <property type="entry name" value="ABM_predict"/>
</dbReference>
<proteinExistence type="predicted"/>
<reference evidence="2 3" key="2">
    <citation type="submission" date="2019-02" db="EMBL/GenBank/DDBJ databases">
        <title>'Lichenibacterium ramalinii' gen. nov. sp. nov., 'Lichenibacterium minor' gen. nov. sp. nov.</title>
        <authorList>
            <person name="Pankratov T."/>
        </authorList>
    </citation>
    <scope>NUCLEOTIDE SEQUENCE [LARGE SCALE GENOMIC DNA]</scope>
    <source>
        <strain evidence="2 3">RmlP001</strain>
    </source>
</reference>
<name>A0A4Q2RBD3_9HYPH</name>
<dbReference type="OrthoDB" id="1494254at2"/>